<sequence>MFTPGRARKPASRVKERESYGGGEVAATPKSVVPLPYVAPSRALPSPWPSPAPNAARPSPAPTVPRASVVRNSDKAATADGNHPVFVCDLPQQLLSSHGDATFATQPEGAVLQGGMDQGSGLSWILQGNQLYVWNNLRSSQRCVLDMPPLGTISTEEKWFVSLVPHWTDENLEVQYKGCSAVSVVMCSSKSLALVYWSDAFSNGDKPAITSMDSEDTSMLDDGSRSSRRASGGWTEGSGTSEVTSIQASATGSQTTCVAIVSRADGELWRFDCCADGVSRERISRDATSSEVGYSIFLSETCSVRRIVWRSPPRGASREFLLLTSQSIECWEVELTLRGNVSKSWVYELSNDKDVMSDFSGQKQVWLLDLQVDEEGEQLVMLTASFSSGSTTYMQYLLHYFSCSSKREPKRKAPPQIILPKAQVEEESFFYSMRLRIGGQPAGSVVILAEDGTATVAHVGRSGAVHLYKFEIVGGDGKVLDASVVPADDGGAWIVLTEQAGVWAIPAKVVLAGRVEPSERNLANHEISYPSINDDRSQHVSGEALALQRSSSEAAVGDNPDHGMISRPSQDEEAEAIVGRLFQQFLSSGQANEAFEKLLRAGAFERDGDKNVFARSSRALVDTFAKHWASGGGSGLAMVATVSSQLAEKQRRHQQYLNFLAVSKCHVELQNNLRAALNEILEHGEKLASMVALRELNNSRAQLKPASPTMLSQFNGGDMSGAIWDLVQLVGDKARRNNVVLMDRDKMEVFYTRVSGLEDFFWCIQQHAAFLVQRDQAVRVQIERACELANACRTILQVAISYRDTQQAWYPSPEGITPWHCKQNVRSGLWKIATMLLELKVEGDMSEPTLTAEVMRQVEEIADFLLEGYAGAITAKVEREEEYRGLQMEYWTRRDLLLTALQQHAFQVATQNAGRGENAEQQRLSILQKLYAPLIALARRHAAFPSLLQMCTDLDDQKRLRTLMKESMGLKEGRFSRFVFDQCYQQGQYARLLRFGEEFGEEVSAYLEQHPLLLWLHELFLCRFTRASGTLHTLAFSQKSAPLNISHRRRLLQLAKLSALAGGAVGAEEEVSRLEADMDILAVQEVATKLGVLGEDVVQPVQLVEACLNSGSRELTLCAFRVFTSAGSKFCSGNYSLLEQAWLRAVDQDDWLGMKRTSEEEGWTEDHTMQVIQDSLLYQASRHCYGESHLSNFARDVSTESVEKVIAKHPSYSEAGQAMVTAFRLGFYFGSDLPDGSQDGDSEQMVEI</sequence>
<evidence type="ECO:0000313" key="8">
    <source>
        <dbReference type="EnsemblPlants" id="Pp3c21_14430V3.1"/>
    </source>
</evidence>
<dbReference type="GO" id="GO:0016973">
    <property type="term" value="P:poly(A)+ mRNA export from nucleus"/>
    <property type="evidence" value="ECO:0000318"/>
    <property type="project" value="GO_Central"/>
</dbReference>
<dbReference type="InterPro" id="IPR014908">
    <property type="entry name" value="Nucleoporin_Nup133/Nup155_N"/>
</dbReference>
<proteinExistence type="inferred from homology"/>
<dbReference type="OrthoDB" id="103454at2759"/>
<dbReference type="InterPro" id="IPR037624">
    <property type="entry name" value="Nup133-like"/>
</dbReference>
<dbReference type="Gramene" id="Pp3c21_14430V3.1">
    <property type="protein sequence ID" value="Pp3c21_14430V3.1"/>
    <property type="gene ID" value="Pp3c21_14430"/>
</dbReference>
<comment type="similarity">
    <text evidence="2">Belongs to the nucleoporin Nup133 family.</text>
</comment>
<evidence type="ECO:0000259" key="6">
    <source>
        <dbReference type="Pfam" id="PF08801"/>
    </source>
</evidence>
<dbReference type="GeneID" id="112274272"/>
<evidence type="ECO:0000313" key="7">
    <source>
        <dbReference type="EMBL" id="PNR32035.1"/>
    </source>
</evidence>
<dbReference type="PaxDb" id="3218-PP1S132_172V6.1"/>
<evidence type="ECO:0000256" key="4">
    <source>
        <dbReference type="ARBA" id="ARBA00023242"/>
    </source>
</evidence>
<dbReference type="KEGG" id="ppp:112274272"/>
<accession>A0A2K1IRY4</accession>
<keyword evidence="4" id="KW-0539">Nucleus</keyword>
<dbReference type="STRING" id="3218.A0A2K1IRY4"/>
<dbReference type="Proteomes" id="UP000006727">
    <property type="component" value="Chromosome 21"/>
</dbReference>
<dbReference type="InterPro" id="IPR015943">
    <property type="entry name" value="WD40/YVTN_repeat-like_dom_sf"/>
</dbReference>
<keyword evidence="9" id="KW-1185">Reference proteome</keyword>
<dbReference type="EMBL" id="ABEU02000021">
    <property type="protein sequence ID" value="PNR32035.1"/>
    <property type="molecule type" value="Genomic_DNA"/>
</dbReference>
<dbReference type="PANTHER" id="PTHR13405:SF11">
    <property type="entry name" value="NUCLEAR PORE COMPLEX PROTEIN NUP133"/>
    <property type="match status" value="1"/>
</dbReference>
<name>A0A2K1IRY4_PHYPA</name>
<dbReference type="Gramene" id="Pp3c21_14430V3.3">
    <property type="protein sequence ID" value="Pp3c21_14430V3.3"/>
    <property type="gene ID" value="Pp3c21_14430"/>
</dbReference>
<evidence type="ECO:0000256" key="1">
    <source>
        <dbReference type="ARBA" id="ARBA00004123"/>
    </source>
</evidence>
<feature type="region of interest" description="Disordered" evidence="5">
    <location>
        <begin position="208"/>
        <end position="247"/>
    </location>
</feature>
<keyword evidence="3" id="KW-0813">Transport</keyword>
<reference evidence="8" key="3">
    <citation type="submission" date="2020-12" db="UniProtKB">
        <authorList>
            <consortium name="EnsemblPlants"/>
        </authorList>
    </citation>
    <scope>IDENTIFICATION</scope>
</reference>
<feature type="compositionally biased region" description="Basic residues" evidence="5">
    <location>
        <begin position="1"/>
        <end position="12"/>
    </location>
</feature>
<dbReference type="EnsemblPlants" id="Pp3c21_14430V3.3">
    <property type="protein sequence ID" value="Pp3c21_14430V3.3"/>
    <property type="gene ID" value="Pp3c21_14430"/>
</dbReference>
<dbReference type="EnsemblPlants" id="Pp3c21_14430V3.1">
    <property type="protein sequence ID" value="Pp3c21_14430V3.1"/>
    <property type="gene ID" value="Pp3c21_14430"/>
</dbReference>
<evidence type="ECO:0000256" key="3">
    <source>
        <dbReference type="ARBA" id="ARBA00022448"/>
    </source>
</evidence>
<dbReference type="Gene3D" id="1.20.58.1380">
    <property type="match status" value="1"/>
</dbReference>
<evidence type="ECO:0000256" key="2">
    <source>
        <dbReference type="ARBA" id="ARBA00005569"/>
    </source>
</evidence>
<reference evidence="7 9" key="1">
    <citation type="journal article" date="2008" name="Science">
        <title>The Physcomitrella genome reveals evolutionary insights into the conquest of land by plants.</title>
        <authorList>
            <person name="Rensing S."/>
            <person name="Lang D."/>
            <person name="Zimmer A."/>
            <person name="Terry A."/>
            <person name="Salamov A."/>
            <person name="Shapiro H."/>
            <person name="Nishiyama T."/>
            <person name="Perroud P.-F."/>
            <person name="Lindquist E."/>
            <person name="Kamisugi Y."/>
            <person name="Tanahashi T."/>
            <person name="Sakakibara K."/>
            <person name="Fujita T."/>
            <person name="Oishi K."/>
            <person name="Shin-I T."/>
            <person name="Kuroki Y."/>
            <person name="Toyoda A."/>
            <person name="Suzuki Y."/>
            <person name="Hashimoto A."/>
            <person name="Yamaguchi K."/>
            <person name="Sugano A."/>
            <person name="Kohara Y."/>
            <person name="Fujiyama A."/>
            <person name="Anterola A."/>
            <person name="Aoki S."/>
            <person name="Ashton N."/>
            <person name="Barbazuk W.B."/>
            <person name="Barker E."/>
            <person name="Bennetzen J."/>
            <person name="Bezanilla M."/>
            <person name="Blankenship R."/>
            <person name="Cho S.H."/>
            <person name="Dutcher S."/>
            <person name="Estelle M."/>
            <person name="Fawcett J.A."/>
            <person name="Gundlach H."/>
            <person name="Hanada K."/>
            <person name="Heyl A."/>
            <person name="Hicks K.A."/>
            <person name="Hugh J."/>
            <person name="Lohr M."/>
            <person name="Mayer K."/>
            <person name="Melkozernov A."/>
            <person name="Murata T."/>
            <person name="Nelson D."/>
            <person name="Pils B."/>
            <person name="Prigge M."/>
            <person name="Reiss B."/>
            <person name="Renner T."/>
            <person name="Rombauts S."/>
            <person name="Rushton P."/>
            <person name="Sanderfoot A."/>
            <person name="Schween G."/>
            <person name="Shiu S.-H."/>
            <person name="Stueber K."/>
            <person name="Theodoulou F.L."/>
            <person name="Tu H."/>
            <person name="Van de Peer Y."/>
            <person name="Verrier P.J."/>
            <person name="Waters E."/>
            <person name="Wood A."/>
            <person name="Yang L."/>
            <person name="Cove D."/>
            <person name="Cuming A."/>
            <person name="Hasebe M."/>
            <person name="Lucas S."/>
            <person name="Mishler D.B."/>
            <person name="Reski R."/>
            <person name="Grigoriev I."/>
            <person name="Quatrano R.S."/>
            <person name="Boore J.L."/>
        </authorList>
    </citation>
    <scope>NUCLEOTIDE SEQUENCE [LARGE SCALE GENOMIC DNA]</scope>
    <source>
        <strain evidence="8 9">cv. Gransden 2004</strain>
    </source>
</reference>
<dbReference type="GO" id="GO:0006606">
    <property type="term" value="P:protein import into nucleus"/>
    <property type="evidence" value="ECO:0000318"/>
    <property type="project" value="GO_Central"/>
</dbReference>
<dbReference type="PANTHER" id="PTHR13405">
    <property type="entry name" value="NUCLEAR PORE COMPLEX PROTEIN NUP133"/>
    <property type="match status" value="1"/>
</dbReference>
<feature type="compositionally biased region" description="Low complexity" evidence="5">
    <location>
        <begin position="229"/>
        <end position="245"/>
    </location>
</feature>
<dbReference type="RefSeq" id="XP_024359361.1">
    <property type="nucleotide sequence ID" value="XM_024503593.2"/>
</dbReference>
<dbReference type="SUPFAM" id="SSF117289">
    <property type="entry name" value="Nucleoporin domain"/>
    <property type="match status" value="1"/>
</dbReference>
<evidence type="ECO:0000313" key="9">
    <source>
        <dbReference type="Proteomes" id="UP000006727"/>
    </source>
</evidence>
<dbReference type="Pfam" id="PF08801">
    <property type="entry name" value="Nucleoporin_N"/>
    <property type="match status" value="1"/>
</dbReference>
<feature type="region of interest" description="Disordered" evidence="5">
    <location>
        <begin position="1"/>
        <end position="66"/>
    </location>
</feature>
<dbReference type="GO" id="GO:0000972">
    <property type="term" value="P:transcription-dependent tethering of RNA polymerase II gene DNA at nuclear periphery"/>
    <property type="evidence" value="ECO:0000318"/>
    <property type="project" value="GO_Central"/>
</dbReference>
<comment type="subcellular location">
    <subcellularLocation>
        <location evidence="1">Nucleus</location>
    </subcellularLocation>
</comment>
<evidence type="ECO:0000256" key="5">
    <source>
        <dbReference type="SAM" id="MobiDB-lite"/>
    </source>
</evidence>
<dbReference type="GO" id="GO:0031080">
    <property type="term" value="C:nuclear pore outer ring"/>
    <property type="evidence" value="ECO:0000318"/>
    <property type="project" value="GO_Central"/>
</dbReference>
<dbReference type="Gene3D" id="2.130.10.10">
    <property type="entry name" value="YVTN repeat-like/Quinoprotein amine dehydrogenase"/>
    <property type="match status" value="1"/>
</dbReference>
<gene>
    <name evidence="8" type="primary">LOC112274272</name>
    <name evidence="7" type="ORF">PHYPA_026160</name>
</gene>
<reference evidence="7 9" key="2">
    <citation type="journal article" date="2018" name="Plant J.">
        <title>The Physcomitrella patens chromosome-scale assembly reveals moss genome structure and evolution.</title>
        <authorList>
            <person name="Lang D."/>
            <person name="Ullrich K.K."/>
            <person name="Murat F."/>
            <person name="Fuchs J."/>
            <person name="Jenkins J."/>
            <person name="Haas F.B."/>
            <person name="Piednoel M."/>
            <person name="Gundlach H."/>
            <person name="Van Bel M."/>
            <person name="Meyberg R."/>
            <person name="Vives C."/>
            <person name="Morata J."/>
            <person name="Symeonidi A."/>
            <person name="Hiss M."/>
            <person name="Muchero W."/>
            <person name="Kamisugi Y."/>
            <person name="Saleh O."/>
            <person name="Blanc G."/>
            <person name="Decker E.L."/>
            <person name="van Gessel N."/>
            <person name="Grimwood J."/>
            <person name="Hayes R.D."/>
            <person name="Graham S.W."/>
            <person name="Gunter L.E."/>
            <person name="McDaniel S.F."/>
            <person name="Hoernstein S.N.W."/>
            <person name="Larsson A."/>
            <person name="Li F.W."/>
            <person name="Perroud P.F."/>
            <person name="Phillips J."/>
            <person name="Ranjan P."/>
            <person name="Rokshar D.S."/>
            <person name="Rothfels C.J."/>
            <person name="Schneider L."/>
            <person name="Shu S."/>
            <person name="Stevenson D.W."/>
            <person name="Thummler F."/>
            <person name="Tillich M."/>
            <person name="Villarreal Aguilar J.C."/>
            <person name="Widiez T."/>
            <person name="Wong G.K."/>
            <person name="Wymore A."/>
            <person name="Zhang Y."/>
            <person name="Zimmer A.D."/>
            <person name="Quatrano R.S."/>
            <person name="Mayer K.F.X."/>
            <person name="Goodstein D."/>
            <person name="Casacuberta J.M."/>
            <person name="Vandepoele K."/>
            <person name="Reski R."/>
            <person name="Cuming A.C."/>
            <person name="Tuskan G.A."/>
            <person name="Maumus F."/>
            <person name="Salse J."/>
            <person name="Schmutz J."/>
            <person name="Rensing S.A."/>
        </authorList>
    </citation>
    <scope>NUCLEOTIDE SEQUENCE [LARGE SCALE GENOMIC DNA]</scope>
    <source>
        <strain evidence="8 9">cv. Gransden 2004</strain>
    </source>
</reference>
<feature type="domain" description="Nucleoporin Nup133/Nup155-like N-terminal" evidence="6">
    <location>
        <begin position="86"/>
        <end position="503"/>
    </location>
</feature>
<organism evidence="7">
    <name type="scientific">Physcomitrium patens</name>
    <name type="common">Spreading-leaved earth moss</name>
    <name type="synonym">Physcomitrella patens</name>
    <dbReference type="NCBI Taxonomy" id="3218"/>
    <lineage>
        <taxon>Eukaryota</taxon>
        <taxon>Viridiplantae</taxon>
        <taxon>Streptophyta</taxon>
        <taxon>Embryophyta</taxon>
        <taxon>Bryophyta</taxon>
        <taxon>Bryophytina</taxon>
        <taxon>Bryopsida</taxon>
        <taxon>Funariidae</taxon>
        <taxon>Funariales</taxon>
        <taxon>Funariaceae</taxon>
        <taxon>Physcomitrium</taxon>
    </lineage>
</organism>
<protein>
    <recommendedName>
        <fullName evidence="6">Nucleoporin Nup133/Nup155-like N-terminal domain-containing protein</fullName>
    </recommendedName>
</protein>
<dbReference type="AlphaFoldDB" id="A0A2K1IRY4"/>
<dbReference type="FunCoup" id="A0A2K1IRY4">
    <property type="interactions" value="1145"/>
</dbReference>
<dbReference type="GO" id="GO:0017056">
    <property type="term" value="F:structural constituent of nuclear pore"/>
    <property type="evidence" value="ECO:0000318"/>
    <property type="project" value="GO_Central"/>
</dbReference>